<organism evidence="4 5">
    <name type="scientific">Solidesulfovibrio magneticus str. Maddingley MBC34</name>
    <dbReference type="NCBI Taxonomy" id="1206767"/>
    <lineage>
        <taxon>Bacteria</taxon>
        <taxon>Pseudomonadati</taxon>
        <taxon>Thermodesulfobacteriota</taxon>
        <taxon>Desulfovibrionia</taxon>
        <taxon>Desulfovibrionales</taxon>
        <taxon>Desulfovibrionaceae</taxon>
        <taxon>Solidesulfovibrio</taxon>
    </lineage>
</organism>
<dbReference type="EMBL" id="ALAO01000294">
    <property type="protein sequence ID" value="EKO38101.1"/>
    <property type="molecule type" value="Genomic_DNA"/>
</dbReference>
<dbReference type="InterPro" id="IPR050455">
    <property type="entry name" value="Tpx_Peroxidase_subfamily"/>
</dbReference>
<dbReference type="Pfam" id="PF00578">
    <property type="entry name" value="AhpC-TSA"/>
    <property type="match status" value="1"/>
</dbReference>
<accession>K6GM73</accession>
<dbReference type="SUPFAM" id="SSF52833">
    <property type="entry name" value="Thioredoxin-like"/>
    <property type="match status" value="1"/>
</dbReference>
<feature type="signal peptide" evidence="2">
    <location>
        <begin position="1"/>
        <end position="25"/>
    </location>
</feature>
<feature type="domain" description="Thioredoxin" evidence="3">
    <location>
        <begin position="52"/>
        <end position="203"/>
    </location>
</feature>
<evidence type="ECO:0000313" key="4">
    <source>
        <dbReference type="EMBL" id="EKO38101.1"/>
    </source>
</evidence>
<dbReference type="GO" id="GO:0016209">
    <property type="term" value="F:antioxidant activity"/>
    <property type="evidence" value="ECO:0007669"/>
    <property type="project" value="InterPro"/>
</dbReference>
<feature type="chain" id="PRO_5003894995" evidence="2">
    <location>
        <begin position="26"/>
        <end position="205"/>
    </location>
</feature>
<dbReference type="Gene3D" id="3.40.30.10">
    <property type="entry name" value="Glutaredoxin"/>
    <property type="match status" value="1"/>
</dbReference>
<dbReference type="PROSITE" id="PS51352">
    <property type="entry name" value="THIOREDOXIN_2"/>
    <property type="match status" value="1"/>
</dbReference>
<dbReference type="InterPro" id="IPR000866">
    <property type="entry name" value="AhpC/TSA"/>
</dbReference>
<dbReference type="PANTHER" id="PTHR43110:SF1">
    <property type="entry name" value="THIOL PEROXIDASE"/>
    <property type="match status" value="1"/>
</dbReference>
<gene>
    <name evidence="4" type="ORF">B193_3214</name>
</gene>
<dbReference type="PANTHER" id="PTHR43110">
    <property type="entry name" value="THIOL PEROXIDASE"/>
    <property type="match status" value="1"/>
</dbReference>
<dbReference type="InterPro" id="IPR036249">
    <property type="entry name" value="Thioredoxin-like_sf"/>
</dbReference>
<evidence type="ECO:0000256" key="1">
    <source>
        <dbReference type="ARBA" id="ARBA00023284"/>
    </source>
</evidence>
<keyword evidence="2" id="KW-0732">Signal</keyword>
<keyword evidence="1" id="KW-0676">Redox-active center</keyword>
<name>K6GM73_9BACT</name>
<evidence type="ECO:0000313" key="5">
    <source>
        <dbReference type="Proteomes" id="UP000006272"/>
    </source>
</evidence>
<dbReference type="AlphaFoldDB" id="K6GM73"/>
<dbReference type="PATRIC" id="fig|1206767.3.peg.3151"/>
<dbReference type="Proteomes" id="UP000006272">
    <property type="component" value="Unassembled WGS sequence"/>
</dbReference>
<proteinExistence type="predicted"/>
<sequence>MRLFTTLPAVVAVLAALALAAPALADAPLPPGLAANIFQVPHLPPTDSQLAVAVGSPMPDFDLPTVTGGRVRLADYLGKKNLVISFVPAAWTPVCSGQWPGYNIAQDAFEENDDALVGITVDNIPTLYAWTRQMGGLWFPVASDFWPHGGLAQKLGILRRDGVSERALFLVDKKGVIRFIDVHDINVRPDLGPLLEAMAKVHAEK</sequence>
<evidence type="ECO:0000259" key="3">
    <source>
        <dbReference type="PROSITE" id="PS51352"/>
    </source>
</evidence>
<protein>
    <submittedName>
        <fullName evidence="4">Peroxiredoxin</fullName>
    </submittedName>
</protein>
<evidence type="ECO:0000256" key="2">
    <source>
        <dbReference type="SAM" id="SignalP"/>
    </source>
</evidence>
<dbReference type="GO" id="GO:0016491">
    <property type="term" value="F:oxidoreductase activity"/>
    <property type="evidence" value="ECO:0007669"/>
    <property type="project" value="InterPro"/>
</dbReference>
<dbReference type="InterPro" id="IPR013766">
    <property type="entry name" value="Thioredoxin_domain"/>
</dbReference>
<comment type="caution">
    <text evidence="4">The sequence shown here is derived from an EMBL/GenBank/DDBJ whole genome shotgun (WGS) entry which is preliminary data.</text>
</comment>
<reference evidence="4 5" key="1">
    <citation type="submission" date="2012-07" db="EMBL/GenBank/DDBJ databases">
        <title>Draft genome sequence of Desulfovibrio magneticus str. Maddingley MBC34 obtained from a metagenomic sequence of a methanogenic enrichment isolated from coal-seam formation water in Victoria, Australia.</title>
        <authorList>
            <person name="Greenfield P."/>
            <person name="Hendry P."/>
            <person name="Li D."/>
            <person name="Rosewarne C.P."/>
            <person name="Tran-Dinh N."/>
            <person name="Elbourne L.D.H."/>
            <person name="Paulsen I.T."/>
            <person name="Midgley D.J."/>
        </authorList>
    </citation>
    <scope>NUCLEOTIDE SEQUENCE [LARGE SCALE GENOMIC DNA]</scope>
    <source>
        <strain evidence="5">Maddingley MBC34</strain>
    </source>
</reference>